<feature type="binding site" evidence="2">
    <location>
        <position position="11"/>
    </location>
    <ligand>
        <name>a divalent metal cation</name>
        <dbReference type="ChEBI" id="CHEBI:60240"/>
    </ligand>
</feature>
<dbReference type="UniPathway" id="UPA00056">
    <property type="reaction ID" value="UER00095"/>
</dbReference>
<feature type="site" description="Transition state stabilizer" evidence="2">
    <location>
        <position position="35"/>
    </location>
</feature>
<dbReference type="InterPro" id="IPR036571">
    <property type="entry name" value="MECDP_synthase_sf"/>
</dbReference>
<accession>A0A8J2BR13</accession>
<dbReference type="RefSeq" id="WP_174583451.1">
    <property type="nucleotide sequence ID" value="NZ_CAJNOB010000033.1"/>
</dbReference>
<dbReference type="PANTHER" id="PTHR43181">
    <property type="entry name" value="2-C-METHYL-D-ERYTHRITOL 2,4-CYCLODIPHOSPHATE SYNTHASE, CHLOROPLASTIC"/>
    <property type="match status" value="1"/>
</dbReference>
<dbReference type="Proteomes" id="UP000663859">
    <property type="component" value="Unassembled WGS sequence"/>
</dbReference>
<feature type="binding site" evidence="2">
    <location>
        <position position="140"/>
    </location>
    <ligand>
        <name>4-CDP-2-C-methyl-D-erythritol 2-phosphate</name>
        <dbReference type="ChEBI" id="CHEBI:57919"/>
    </ligand>
</feature>
<proteinExistence type="inferred from homology"/>
<organism evidence="5 6">
    <name type="scientific">Candidatus Methylacidithermus pantelleriae</name>
    <dbReference type="NCBI Taxonomy" id="2744239"/>
    <lineage>
        <taxon>Bacteria</taxon>
        <taxon>Pseudomonadati</taxon>
        <taxon>Verrucomicrobiota</taxon>
        <taxon>Methylacidiphilae</taxon>
        <taxon>Methylacidiphilales</taxon>
        <taxon>Methylacidiphilaceae</taxon>
        <taxon>Candidatus Methylacidithermus</taxon>
    </lineage>
</organism>
<evidence type="ECO:0000259" key="4">
    <source>
        <dbReference type="Pfam" id="PF02542"/>
    </source>
</evidence>
<name>A0A8J2BR13_9BACT</name>
<comment type="caution">
    <text evidence="2">Lacks conserved residue(s) required for the propagation of feature annotation.</text>
</comment>
<keyword evidence="1 2" id="KW-0414">Isoprene biosynthesis</keyword>
<feature type="binding site" evidence="2">
    <location>
        <begin position="9"/>
        <end position="11"/>
    </location>
    <ligand>
        <name>4-CDP-2-C-methyl-D-erythritol 2-phosphate</name>
        <dbReference type="ChEBI" id="CHEBI:57919"/>
    </ligand>
</feature>
<feature type="site" description="Transition state stabilizer" evidence="2">
    <location>
        <position position="134"/>
    </location>
</feature>
<evidence type="ECO:0000313" key="5">
    <source>
        <dbReference type="EMBL" id="CAF0700623.1"/>
    </source>
</evidence>
<feature type="binding site" evidence="2">
    <location>
        <position position="143"/>
    </location>
    <ligand>
        <name>4-CDP-2-C-methyl-D-erythritol 2-phosphate</name>
        <dbReference type="ChEBI" id="CHEBI:57919"/>
    </ligand>
</feature>
<feature type="binding site" evidence="2">
    <location>
        <begin position="57"/>
        <end position="59"/>
    </location>
    <ligand>
        <name>4-CDP-2-C-methyl-D-erythritol 2-phosphate</name>
        <dbReference type="ChEBI" id="CHEBI:57919"/>
    </ligand>
</feature>
<keyword evidence="6" id="KW-1185">Reference proteome</keyword>
<feature type="binding site" evidence="2">
    <location>
        <begin position="133"/>
        <end position="136"/>
    </location>
    <ligand>
        <name>4-CDP-2-C-methyl-D-erythritol 2-phosphate</name>
        <dbReference type="ChEBI" id="CHEBI:57919"/>
    </ligand>
</feature>
<comment type="caution">
    <text evidence="5">The sequence shown here is derived from an EMBL/GenBank/DDBJ whole genome shotgun (WGS) entry which is preliminary data.</text>
</comment>
<dbReference type="Gene3D" id="3.30.1330.50">
    <property type="entry name" value="2-C-methyl-D-erythritol 2,4-cyclodiphosphate synthase"/>
    <property type="match status" value="1"/>
</dbReference>
<protein>
    <recommendedName>
        <fullName evidence="2 3">2-C-methyl-D-erythritol 2,4-cyclodiphosphate synthase</fullName>
        <shortName evidence="2">MECDP-synthase</shortName>
        <shortName evidence="2">MECPP-synthase</shortName>
        <shortName evidence="2">MECPS</shortName>
        <ecNumber evidence="2 3">4.6.1.12</ecNumber>
    </recommendedName>
</protein>
<dbReference type="PANTHER" id="PTHR43181:SF1">
    <property type="entry name" value="2-C-METHYL-D-ERYTHRITOL 2,4-CYCLODIPHOSPHATE SYNTHASE, CHLOROPLASTIC"/>
    <property type="match status" value="1"/>
</dbReference>
<dbReference type="EMBL" id="CAJNOB010000033">
    <property type="protein sequence ID" value="CAF0700623.1"/>
    <property type="molecule type" value="Genomic_DNA"/>
</dbReference>
<feature type="binding site" evidence="2">
    <location>
        <position position="43"/>
    </location>
    <ligand>
        <name>a divalent metal cation</name>
        <dbReference type="ChEBI" id="CHEBI:60240"/>
    </ligand>
</feature>
<dbReference type="HAMAP" id="MF_00107">
    <property type="entry name" value="IspF"/>
    <property type="match status" value="1"/>
</dbReference>
<evidence type="ECO:0000256" key="1">
    <source>
        <dbReference type="ARBA" id="ARBA00023229"/>
    </source>
</evidence>
<dbReference type="GO" id="GO:0019288">
    <property type="term" value="P:isopentenyl diphosphate biosynthetic process, methylerythritol 4-phosphate pathway"/>
    <property type="evidence" value="ECO:0007669"/>
    <property type="project" value="UniProtKB-UniRule"/>
</dbReference>
<keyword evidence="2 3" id="KW-0456">Lyase</keyword>
<dbReference type="GO" id="GO:0008685">
    <property type="term" value="F:2-C-methyl-D-erythritol 2,4-cyclodiphosphate synthase activity"/>
    <property type="evidence" value="ECO:0007669"/>
    <property type="project" value="UniProtKB-UniRule"/>
</dbReference>
<evidence type="ECO:0000256" key="3">
    <source>
        <dbReference type="RuleBase" id="RU004395"/>
    </source>
</evidence>
<feature type="domain" description="2-C-methyl-D-erythritol 2,4-cyclodiphosphate synthase" evidence="4">
    <location>
        <begin position="2"/>
        <end position="155"/>
    </location>
</feature>
<feature type="binding site" evidence="2">
    <location>
        <begin position="35"/>
        <end position="36"/>
    </location>
    <ligand>
        <name>4-CDP-2-C-methyl-D-erythritol 2-phosphate</name>
        <dbReference type="ChEBI" id="CHEBI:57919"/>
    </ligand>
</feature>
<dbReference type="CDD" id="cd00554">
    <property type="entry name" value="MECDP_synthase"/>
    <property type="match status" value="1"/>
</dbReference>
<feature type="binding site" evidence="2">
    <location>
        <position position="9"/>
    </location>
    <ligand>
        <name>a divalent metal cation</name>
        <dbReference type="ChEBI" id="CHEBI:60240"/>
    </ligand>
</feature>
<evidence type="ECO:0000313" key="6">
    <source>
        <dbReference type="Proteomes" id="UP000663859"/>
    </source>
</evidence>
<dbReference type="InterPro" id="IPR003526">
    <property type="entry name" value="MECDP_synthase"/>
</dbReference>
<dbReference type="NCBIfam" id="TIGR00151">
    <property type="entry name" value="ispF"/>
    <property type="match status" value="1"/>
</dbReference>
<dbReference type="GO" id="GO:0016114">
    <property type="term" value="P:terpenoid biosynthetic process"/>
    <property type="evidence" value="ECO:0007669"/>
    <property type="project" value="InterPro"/>
</dbReference>
<evidence type="ECO:0000256" key="2">
    <source>
        <dbReference type="HAMAP-Rule" id="MF_00107"/>
    </source>
</evidence>
<sequence length="162" mass="17304">MIRVGIGYDVHRLVSGRPLILGGVNIPSARGLEGHSDADCLIHAICDALLGAVGERDIGFYFSNRDSQWKDAPSRIFLEKVVAQLAKLGAKVVNIDATIVAEEPHLSPYIPQIKTSIAQIMDISIGQIGVKATTQEGMGFLGRGEGIAVWAVAAVELRETPC</sequence>
<reference evidence="5" key="1">
    <citation type="submission" date="2021-02" db="EMBL/GenBank/DDBJ databases">
        <authorList>
            <person name="Cremers G."/>
            <person name="Picone N."/>
        </authorList>
    </citation>
    <scope>NUCLEOTIDE SEQUENCE</scope>
    <source>
        <strain evidence="5">PQ17</strain>
    </source>
</reference>
<dbReference type="EC" id="4.6.1.12" evidence="2 3"/>
<keyword evidence="2" id="KW-0479">Metal-binding</keyword>
<comment type="function">
    <text evidence="2">Involved in the biosynthesis of isopentenyl diphosphate (IPP) and dimethylallyl diphosphate (DMAPP), two major building blocks of isoprenoid compounds. Catalyzes the conversion of 4-diphosphocytidyl-2-C-methyl-D-erythritol 2-phosphate (CDP-ME2P) to 2-C-methyl-D-erythritol 2,4-cyclodiphosphate (ME-CPP) with a corresponding release of cytidine 5-monophosphate (CMP).</text>
</comment>
<comment type="cofactor">
    <cofactor evidence="2">
        <name>a divalent metal cation</name>
        <dbReference type="ChEBI" id="CHEBI:60240"/>
    </cofactor>
    <text evidence="2">Binds 1 divalent metal cation per subunit.</text>
</comment>
<dbReference type="Pfam" id="PF02542">
    <property type="entry name" value="YgbB"/>
    <property type="match status" value="1"/>
</dbReference>
<dbReference type="AlphaFoldDB" id="A0A8J2BR13"/>
<dbReference type="SUPFAM" id="SSF69765">
    <property type="entry name" value="IpsF-like"/>
    <property type="match status" value="1"/>
</dbReference>
<comment type="catalytic activity">
    <reaction evidence="2 3">
        <text>4-CDP-2-C-methyl-D-erythritol 2-phosphate = 2-C-methyl-D-erythritol 2,4-cyclic diphosphate + CMP</text>
        <dbReference type="Rhea" id="RHEA:23864"/>
        <dbReference type="ChEBI" id="CHEBI:57919"/>
        <dbReference type="ChEBI" id="CHEBI:58483"/>
        <dbReference type="ChEBI" id="CHEBI:60377"/>
        <dbReference type="EC" id="4.6.1.12"/>
    </reaction>
</comment>
<gene>
    <name evidence="2 5" type="primary">ispF</name>
    <name evidence="5" type="ORF">MPNT_390008</name>
</gene>
<feature type="binding site" evidence="2">
    <location>
        <begin position="62"/>
        <end position="66"/>
    </location>
    <ligand>
        <name>4-CDP-2-C-methyl-D-erythritol 2-phosphate</name>
        <dbReference type="ChEBI" id="CHEBI:57919"/>
    </ligand>
</feature>
<dbReference type="GO" id="GO:0046872">
    <property type="term" value="F:metal ion binding"/>
    <property type="evidence" value="ECO:0007669"/>
    <property type="project" value="UniProtKB-KW"/>
</dbReference>
<comment type="similarity">
    <text evidence="2 3">Belongs to the IspF family.</text>
</comment>
<comment type="subunit">
    <text evidence="2">Homotrimer.</text>
</comment>
<comment type="pathway">
    <text evidence="2">Isoprenoid biosynthesis; isopentenyl diphosphate biosynthesis via DXP pathway; isopentenyl diphosphate from 1-deoxy-D-xylulose 5-phosphate: step 4/6.</text>
</comment>